<dbReference type="InterPro" id="IPR023213">
    <property type="entry name" value="CAT-like_dom_sf"/>
</dbReference>
<dbReference type="InterPro" id="IPR051283">
    <property type="entry name" value="Sec_Metabolite_Acyltrans"/>
</dbReference>
<dbReference type="GO" id="GO:0016746">
    <property type="term" value="F:acyltransferase activity"/>
    <property type="evidence" value="ECO:0007669"/>
    <property type="project" value="UniProtKB-KW"/>
</dbReference>
<dbReference type="RefSeq" id="XP_043139839.1">
    <property type="nucleotide sequence ID" value="XM_043282462.1"/>
</dbReference>
<dbReference type="KEGG" id="ache:ACHE_70160S"/>
<evidence type="ECO:0000313" key="4">
    <source>
        <dbReference type="EMBL" id="BCR91317.1"/>
    </source>
</evidence>
<evidence type="ECO:0000259" key="3">
    <source>
        <dbReference type="Pfam" id="PF22664"/>
    </source>
</evidence>
<gene>
    <name evidence="4" type="ORF">ACHE_70160S</name>
</gene>
<organism evidence="4 5">
    <name type="scientific">Aspergillus chevalieri</name>
    <name type="common">Eurotium chevalieri</name>
    <dbReference type="NCBI Taxonomy" id="182096"/>
    <lineage>
        <taxon>Eukaryota</taxon>
        <taxon>Fungi</taxon>
        <taxon>Dikarya</taxon>
        <taxon>Ascomycota</taxon>
        <taxon>Pezizomycotina</taxon>
        <taxon>Eurotiomycetes</taxon>
        <taxon>Eurotiomycetidae</taxon>
        <taxon>Eurotiales</taxon>
        <taxon>Aspergillaceae</taxon>
        <taxon>Aspergillus</taxon>
        <taxon>Aspergillus subgen. Aspergillus</taxon>
    </lineage>
</organism>
<accession>A0A7R7VV11</accession>
<dbReference type="PANTHER" id="PTHR31896">
    <property type="entry name" value="FAMILY REGULATORY PROTEIN, PUTATIVE (AFU_ORTHOLOGUE AFUA_3G14730)-RELATED"/>
    <property type="match status" value="1"/>
</dbReference>
<dbReference type="GeneID" id="66985675"/>
<dbReference type="EMBL" id="AP024422">
    <property type="protein sequence ID" value="BCR91317.1"/>
    <property type="molecule type" value="Genomic_DNA"/>
</dbReference>
<keyword evidence="1" id="KW-0808">Transferase</keyword>
<sequence>MCDFSRYQDVIGQLPLLKSYSHLCLSFPIEDSSPRDEIANKLQAAALKLTTAIPLLAGKVINQGRGPGNSGHFKAVPCSLWTSPNTIVRFKDCSDVCPSHDELVKAKGPVTMLGGDILCPRKAFPASYEETDSDPAPVVAIQANFIKGGLLLDCAAQHNMIDMSGIEQVLRLLATLMRGEEIPPLAIEQGNRDRRNMIPLLKSTEPLRDHSHLRRAKPGEKQTALVEPDSPYRWCNFRFSSASQARLKALASKPSEHNSAVSFISTNDALSAFCWQRIITARQHRRRSPTTISKFCRAVDCRRALGVPKEYMGHMVQIATSYLTFQELETLPLAAVASVLRESVNDVNNEYTVRSWTTLIANEPDKSTIVFGGKFNPDTDVGSSSWAHVNLCREEFGTLGKPSLIRRPNFIPLRSDVYFLPHTEAGDIDALVCVNELDFEALTVDGEWNTYTEYIG</sequence>
<proteinExistence type="predicted"/>
<reference evidence="4" key="2">
    <citation type="submission" date="2021-02" db="EMBL/GenBank/DDBJ databases">
        <title>Aspergillus chevalieri M1 genome sequence.</title>
        <authorList>
            <person name="Kadooka C."/>
            <person name="Mori K."/>
            <person name="Futagami T."/>
        </authorList>
    </citation>
    <scope>NUCLEOTIDE SEQUENCE</scope>
    <source>
        <strain evidence="4">M1</strain>
    </source>
</reference>
<evidence type="ECO:0000313" key="5">
    <source>
        <dbReference type="Proteomes" id="UP000637239"/>
    </source>
</evidence>
<keyword evidence="5" id="KW-1185">Reference proteome</keyword>
<dbReference type="InterPro" id="IPR054710">
    <property type="entry name" value="Tri101-like_N"/>
</dbReference>
<keyword evidence="2" id="KW-0012">Acyltransferase</keyword>
<dbReference type="Proteomes" id="UP000637239">
    <property type="component" value="Chromosome 7"/>
</dbReference>
<dbReference type="Pfam" id="PF22664">
    <property type="entry name" value="TRI-like_N"/>
    <property type="match status" value="1"/>
</dbReference>
<evidence type="ECO:0000256" key="1">
    <source>
        <dbReference type="ARBA" id="ARBA00022679"/>
    </source>
</evidence>
<feature type="domain" description="Trichothecene 3-O-acetyltransferase-like N-terminal" evidence="3">
    <location>
        <begin position="20"/>
        <end position="174"/>
    </location>
</feature>
<evidence type="ECO:0000256" key="2">
    <source>
        <dbReference type="ARBA" id="ARBA00023315"/>
    </source>
</evidence>
<name>A0A7R7VV11_ASPCH</name>
<dbReference type="Gene3D" id="3.30.559.10">
    <property type="entry name" value="Chloramphenicol acetyltransferase-like domain"/>
    <property type="match status" value="2"/>
</dbReference>
<reference evidence="4" key="1">
    <citation type="submission" date="2021-01" db="EMBL/GenBank/DDBJ databases">
        <authorList>
            <consortium name="Aspergillus chevalieri M1 genome sequencing consortium"/>
            <person name="Kazuki M."/>
            <person name="Futagami T."/>
        </authorList>
    </citation>
    <scope>NUCLEOTIDE SEQUENCE</scope>
    <source>
        <strain evidence="4">M1</strain>
    </source>
</reference>
<dbReference type="AlphaFoldDB" id="A0A7R7VV11"/>
<protein>
    <recommendedName>
        <fullName evidence="3">Trichothecene 3-O-acetyltransferase-like N-terminal domain-containing protein</fullName>
    </recommendedName>
</protein>
<dbReference type="PANTHER" id="PTHR31896:SF64">
    <property type="entry name" value="TRICHOTHECENE 3-O-ACETYLTRANSFERASE"/>
    <property type="match status" value="1"/>
</dbReference>